<dbReference type="Proteomes" id="UP000683360">
    <property type="component" value="Unassembled WGS sequence"/>
</dbReference>
<evidence type="ECO:0000313" key="2">
    <source>
        <dbReference type="Proteomes" id="UP000683360"/>
    </source>
</evidence>
<proteinExistence type="predicted"/>
<dbReference type="AlphaFoldDB" id="A0A8S3VD80"/>
<dbReference type="GO" id="GO:0043027">
    <property type="term" value="F:cysteine-type endopeptidase inhibitor activity involved in apoptotic process"/>
    <property type="evidence" value="ECO:0007669"/>
    <property type="project" value="TreeGrafter"/>
</dbReference>
<comment type="caution">
    <text evidence="1">The sequence shown here is derived from an EMBL/GenBank/DDBJ whole genome shotgun (WGS) entry which is preliminary data.</text>
</comment>
<dbReference type="GO" id="GO:0061630">
    <property type="term" value="F:ubiquitin protein ligase activity"/>
    <property type="evidence" value="ECO:0007669"/>
    <property type="project" value="TreeGrafter"/>
</dbReference>
<organism evidence="1 2">
    <name type="scientific">Mytilus edulis</name>
    <name type="common">Blue mussel</name>
    <dbReference type="NCBI Taxonomy" id="6550"/>
    <lineage>
        <taxon>Eukaryota</taxon>
        <taxon>Metazoa</taxon>
        <taxon>Spiralia</taxon>
        <taxon>Lophotrochozoa</taxon>
        <taxon>Mollusca</taxon>
        <taxon>Bivalvia</taxon>
        <taxon>Autobranchia</taxon>
        <taxon>Pteriomorphia</taxon>
        <taxon>Mytilida</taxon>
        <taxon>Mytiloidea</taxon>
        <taxon>Mytilidae</taxon>
        <taxon>Mytilinae</taxon>
        <taxon>Mytilus</taxon>
    </lineage>
</organism>
<dbReference type="GO" id="GO:0043066">
    <property type="term" value="P:negative regulation of apoptotic process"/>
    <property type="evidence" value="ECO:0007669"/>
    <property type="project" value="TreeGrafter"/>
</dbReference>
<dbReference type="EMBL" id="CAJPWZ010003259">
    <property type="protein sequence ID" value="CAG2255137.1"/>
    <property type="molecule type" value="Genomic_DNA"/>
</dbReference>
<dbReference type="GO" id="GO:0005737">
    <property type="term" value="C:cytoplasm"/>
    <property type="evidence" value="ECO:0007669"/>
    <property type="project" value="TreeGrafter"/>
</dbReference>
<dbReference type="GO" id="GO:0005634">
    <property type="term" value="C:nucleus"/>
    <property type="evidence" value="ECO:0007669"/>
    <property type="project" value="TreeGrafter"/>
</dbReference>
<gene>
    <name evidence="1" type="ORF">MEDL_66502</name>
</gene>
<dbReference type="Gene3D" id="1.10.1170.10">
    <property type="entry name" value="Inhibitor Of Apoptosis Protein (2mihbC-IAP-1), Chain A"/>
    <property type="match status" value="2"/>
</dbReference>
<dbReference type="Pfam" id="PF00653">
    <property type="entry name" value="BIR"/>
    <property type="match status" value="2"/>
</dbReference>
<evidence type="ECO:0000313" key="1">
    <source>
        <dbReference type="EMBL" id="CAG2255137.1"/>
    </source>
</evidence>
<dbReference type="SMART" id="SM00238">
    <property type="entry name" value="BIR"/>
    <property type="match status" value="2"/>
</dbReference>
<reference evidence="1" key="1">
    <citation type="submission" date="2021-03" db="EMBL/GenBank/DDBJ databases">
        <authorList>
            <person name="Bekaert M."/>
        </authorList>
    </citation>
    <scope>NUCLEOTIDE SEQUENCE</scope>
</reference>
<dbReference type="OrthoDB" id="6105880at2759"/>
<name>A0A8S3VD80_MYTED</name>
<dbReference type="PANTHER" id="PTHR10044">
    <property type="entry name" value="INHIBITOR OF APOPTOSIS"/>
    <property type="match status" value="1"/>
</dbReference>
<dbReference type="GO" id="GO:0051726">
    <property type="term" value="P:regulation of cell cycle"/>
    <property type="evidence" value="ECO:0007669"/>
    <property type="project" value="TreeGrafter"/>
</dbReference>
<dbReference type="InterPro" id="IPR001370">
    <property type="entry name" value="BIR_rpt"/>
</dbReference>
<dbReference type="GO" id="GO:0031398">
    <property type="term" value="P:positive regulation of protein ubiquitination"/>
    <property type="evidence" value="ECO:0007669"/>
    <property type="project" value="TreeGrafter"/>
</dbReference>
<dbReference type="PROSITE" id="PS50143">
    <property type="entry name" value="BIR_REPEAT_2"/>
    <property type="match status" value="2"/>
</dbReference>
<sequence>MCGHLKMKTGARKSTFYLFIPASRLVYIPSNSVHLPVHFIIDVGDLLNPRLKIMEIQYCFYCSKLITQRTKINRTIMCAVSLMPRTPGRDELPQHPLDRLGPLREDYELRIGTFELWSNPSINTKDLCDNGFYYMGIGDKVQCAFCGGVLSGWNCGDNVHIKHATHYGHCIVVRMVKHTRYAAYNDRLSTYNNWPQSLKQDPVDLAAAGLFYKGEHDICVCYMCGGHITEWEDNDIPEIEHRQLFPTCPLSQK</sequence>
<dbReference type="InterPro" id="IPR050784">
    <property type="entry name" value="IAP"/>
</dbReference>
<keyword evidence="2" id="KW-1185">Reference proteome</keyword>
<dbReference type="PANTHER" id="PTHR10044:SF139">
    <property type="entry name" value="DEATH-ASSOCIATED INHIBITOR OF APOPTOSIS 2"/>
    <property type="match status" value="1"/>
</dbReference>
<protein>
    <submittedName>
        <fullName evidence="1">BIRC2_3</fullName>
    </submittedName>
</protein>
<accession>A0A8S3VD80</accession>
<dbReference type="CDD" id="cd00022">
    <property type="entry name" value="BIR"/>
    <property type="match status" value="2"/>
</dbReference>
<dbReference type="SUPFAM" id="SSF57924">
    <property type="entry name" value="Inhibitor of apoptosis (IAP) repeat"/>
    <property type="match status" value="2"/>
</dbReference>